<dbReference type="InterPro" id="IPR004695">
    <property type="entry name" value="SLAC1/Mae1/Ssu1/TehA"/>
</dbReference>
<keyword evidence="6 8" id="KW-1133">Transmembrane helix</keyword>
<feature type="transmembrane region" description="Helical" evidence="8">
    <location>
        <begin position="189"/>
        <end position="213"/>
    </location>
</feature>
<evidence type="ECO:0000256" key="1">
    <source>
        <dbReference type="ARBA" id="ARBA00004651"/>
    </source>
</evidence>
<evidence type="ECO:0000256" key="4">
    <source>
        <dbReference type="ARBA" id="ARBA00022475"/>
    </source>
</evidence>
<dbReference type="RefSeq" id="WP_378413912.1">
    <property type="nucleotide sequence ID" value="NZ_JBHSFO010000001.1"/>
</dbReference>
<evidence type="ECO:0000256" key="3">
    <source>
        <dbReference type="ARBA" id="ARBA00022448"/>
    </source>
</evidence>
<dbReference type="PANTHER" id="PTHR31686:SF1">
    <property type="entry name" value="SULFITE EFFLUX PUMP SSU1"/>
    <property type="match status" value="1"/>
</dbReference>
<evidence type="ECO:0000313" key="10">
    <source>
        <dbReference type="Proteomes" id="UP001595914"/>
    </source>
</evidence>
<accession>A0ABV9FN15</accession>
<feature type="transmembrane region" description="Helical" evidence="8">
    <location>
        <begin position="93"/>
        <end position="114"/>
    </location>
</feature>
<feature type="transmembrane region" description="Helical" evidence="8">
    <location>
        <begin position="303"/>
        <end position="324"/>
    </location>
</feature>
<dbReference type="InterPro" id="IPR051629">
    <property type="entry name" value="Sulfite_efflux_TDT"/>
</dbReference>
<proteinExistence type="inferred from homology"/>
<evidence type="ECO:0000256" key="7">
    <source>
        <dbReference type="ARBA" id="ARBA00023136"/>
    </source>
</evidence>
<feature type="transmembrane region" description="Helical" evidence="8">
    <location>
        <begin position="225"/>
        <end position="248"/>
    </location>
</feature>
<feature type="transmembrane region" description="Helical" evidence="8">
    <location>
        <begin position="60"/>
        <end position="81"/>
    </location>
</feature>
<evidence type="ECO:0000256" key="6">
    <source>
        <dbReference type="ARBA" id="ARBA00022989"/>
    </source>
</evidence>
<comment type="caution">
    <text evidence="9">The sequence shown here is derived from an EMBL/GenBank/DDBJ whole genome shotgun (WGS) entry which is preliminary data.</text>
</comment>
<dbReference type="EMBL" id="JBHSFO010000001">
    <property type="protein sequence ID" value="MFC4602629.1"/>
    <property type="molecule type" value="Genomic_DNA"/>
</dbReference>
<keyword evidence="4" id="KW-1003">Cell membrane</keyword>
<reference evidence="10" key="1">
    <citation type="journal article" date="2019" name="Int. J. Syst. Evol. Microbiol.">
        <title>The Global Catalogue of Microorganisms (GCM) 10K type strain sequencing project: providing services to taxonomists for standard genome sequencing and annotation.</title>
        <authorList>
            <consortium name="The Broad Institute Genomics Platform"/>
            <consortium name="The Broad Institute Genome Sequencing Center for Infectious Disease"/>
            <person name="Wu L."/>
            <person name="Ma J."/>
        </authorList>
    </citation>
    <scope>NUCLEOTIDE SEQUENCE [LARGE SCALE GENOMIC DNA]</scope>
    <source>
        <strain evidence="10">CCUG 54520</strain>
    </source>
</reference>
<keyword evidence="3" id="KW-0813">Transport</keyword>
<feature type="transmembrane region" description="Helical" evidence="8">
    <location>
        <begin position="29"/>
        <end position="48"/>
    </location>
</feature>
<keyword evidence="10" id="KW-1185">Reference proteome</keyword>
<sequence length="373" mass="37417">MATTTLTAVRVPTVATDSTPFLARLTPNWFAVVMGTGIVAVGAAALPVHLPGHLVVARTFWLLAAAALLVLSVATGALWLLHREHALAHARNAATAPFFGAVAMGILTVGAGTLAAGADLIGDRPAAAIAMTLWLIGTAVGVVVAAVIPARMVTGTPTPAWLMPVVAPMVSASTGAALLSHLPSGPARLALLVACYALFVFALTAASAVLVTVIGHTRSHGLPALAAMPTVWIPLGVIGQSVAAANLLGRYAGDAVGPAVAADLHAFGVGYGRVVGGLGVLAFGLACVLTVHAANRGLRFTMSWWSFTFPIGTCAVGAGALSVATGSMATAWLSAALLALLVTVWCLVAAQTARGLWTGTLLGSASVPPVPPR</sequence>
<protein>
    <submittedName>
        <fullName evidence="9">C4-dicarboxylate ABC transporter</fullName>
    </submittedName>
</protein>
<dbReference type="Gene3D" id="1.50.10.150">
    <property type="entry name" value="Voltage-dependent anion channel"/>
    <property type="match status" value="1"/>
</dbReference>
<evidence type="ECO:0000256" key="5">
    <source>
        <dbReference type="ARBA" id="ARBA00022692"/>
    </source>
</evidence>
<evidence type="ECO:0000313" key="9">
    <source>
        <dbReference type="EMBL" id="MFC4602629.1"/>
    </source>
</evidence>
<organism evidence="9 10">
    <name type="scientific">Rhodococcus kronopolitis</name>
    <dbReference type="NCBI Taxonomy" id="1460226"/>
    <lineage>
        <taxon>Bacteria</taxon>
        <taxon>Bacillati</taxon>
        <taxon>Actinomycetota</taxon>
        <taxon>Actinomycetes</taxon>
        <taxon>Mycobacteriales</taxon>
        <taxon>Nocardiaceae</taxon>
        <taxon>Rhodococcus</taxon>
    </lineage>
</organism>
<dbReference type="Pfam" id="PF03595">
    <property type="entry name" value="SLAC1"/>
    <property type="match status" value="1"/>
</dbReference>
<comment type="subcellular location">
    <subcellularLocation>
        <location evidence="1">Cell membrane</location>
        <topology evidence="1">Multi-pass membrane protein</topology>
    </subcellularLocation>
</comment>
<feature type="transmembrane region" description="Helical" evidence="8">
    <location>
        <begin position="160"/>
        <end position="183"/>
    </location>
</feature>
<name>A0ABV9FN15_9NOCA</name>
<comment type="similarity">
    <text evidence="2">Belongs to the tellurite-resistance/dicarboxylate transporter (TDT) family.</text>
</comment>
<feature type="transmembrane region" description="Helical" evidence="8">
    <location>
        <begin position="126"/>
        <end position="148"/>
    </location>
</feature>
<feature type="transmembrane region" description="Helical" evidence="8">
    <location>
        <begin position="268"/>
        <end position="291"/>
    </location>
</feature>
<gene>
    <name evidence="9" type="ORF">ACFO6S_02870</name>
</gene>
<feature type="transmembrane region" description="Helical" evidence="8">
    <location>
        <begin position="330"/>
        <end position="350"/>
    </location>
</feature>
<keyword evidence="5 8" id="KW-0812">Transmembrane</keyword>
<keyword evidence="7 8" id="KW-0472">Membrane</keyword>
<dbReference type="Proteomes" id="UP001595914">
    <property type="component" value="Unassembled WGS sequence"/>
</dbReference>
<evidence type="ECO:0000256" key="8">
    <source>
        <dbReference type="SAM" id="Phobius"/>
    </source>
</evidence>
<dbReference type="PANTHER" id="PTHR31686">
    <property type="match status" value="1"/>
</dbReference>
<evidence type="ECO:0000256" key="2">
    <source>
        <dbReference type="ARBA" id="ARBA00008566"/>
    </source>
</evidence>
<dbReference type="InterPro" id="IPR038665">
    <property type="entry name" value="Voltage-dep_anion_channel_sf"/>
</dbReference>